<feature type="compositionally biased region" description="Basic residues" evidence="1">
    <location>
        <begin position="110"/>
        <end position="120"/>
    </location>
</feature>
<dbReference type="KEGG" id="dsq:DICSQDRAFT_173167"/>
<sequence length="193" mass="20809">MGDDKAELLDDDSVGQIFYQVWDRYMDFCDMLWDARADKDDDPIVQETTVVSRAVSYLPVESITAEALVQPPAAPLLGRPEDPVWPKPMPPPPPLSLSRSVVSNSEGTHQRRSKTSRGARKTPYPPGPLTPFRSSGWAQTVAGSTAPSSSASSARSVSDNPPDTSRHSAGSSRSPWDDFATSSSGFSAARSRS</sequence>
<gene>
    <name evidence="2" type="ORF">DICSQDRAFT_173167</name>
</gene>
<dbReference type="RefSeq" id="XP_007369027.1">
    <property type="nucleotide sequence ID" value="XM_007368965.1"/>
</dbReference>
<dbReference type="EMBL" id="JH719438">
    <property type="protein sequence ID" value="EJF58209.1"/>
    <property type="molecule type" value="Genomic_DNA"/>
</dbReference>
<evidence type="ECO:0000313" key="2">
    <source>
        <dbReference type="EMBL" id="EJF58209.1"/>
    </source>
</evidence>
<dbReference type="HOGENOM" id="CLU_1408723_0_0_1"/>
<feature type="region of interest" description="Disordered" evidence="1">
    <location>
        <begin position="68"/>
        <end position="193"/>
    </location>
</feature>
<dbReference type="GeneID" id="18839709"/>
<evidence type="ECO:0000256" key="1">
    <source>
        <dbReference type="SAM" id="MobiDB-lite"/>
    </source>
</evidence>
<name>R7SPX4_DICSQ</name>
<feature type="compositionally biased region" description="Polar residues" evidence="1">
    <location>
        <begin position="97"/>
        <end position="107"/>
    </location>
</feature>
<reference evidence="2 3" key="1">
    <citation type="journal article" date="2012" name="Science">
        <title>The Paleozoic origin of enzymatic lignin decomposition reconstructed from 31 fungal genomes.</title>
        <authorList>
            <person name="Floudas D."/>
            <person name="Binder M."/>
            <person name="Riley R."/>
            <person name="Barry K."/>
            <person name="Blanchette R.A."/>
            <person name="Henrissat B."/>
            <person name="Martinez A.T."/>
            <person name="Otillar R."/>
            <person name="Spatafora J.W."/>
            <person name="Yadav J.S."/>
            <person name="Aerts A."/>
            <person name="Benoit I."/>
            <person name="Boyd A."/>
            <person name="Carlson A."/>
            <person name="Copeland A."/>
            <person name="Coutinho P.M."/>
            <person name="de Vries R.P."/>
            <person name="Ferreira P."/>
            <person name="Findley K."/>
            <person name="Foster B."/>
            <person name="Gaskell J."/>
            <person name="Glotzer D."/>
            <person name="Gorecki P."/>
            <person name="Heitman J."/>
            <person name="Hesse C."/>
            <person name="Hori C."/>
            <person name="Igarashi K."/>
            <person name="Jurgens J.A."/>
            <person name="Kallen N."/>
            <person name="Kersten P."/>
            <person name="Kohler A."/>
            <person name="Kuees U."/>
            <person name="Kumar T.K.A."/>
            <person name="Kuo A."/>
            <person name="LaButti K."/>
            <person name="Larrondo L.F."/>
            <person name="Lindquist E."/>
            <person name="Ling A."/>
            <person name="Lombard V."/>
            <person name="Lucas S."/>
            <person name="Lundell T."/>
            <person name="Martin R."/>
            <person name="McLaughlin D.J."/>
            <person name="Morgenstern I."/>
            <person name="Morin E."/>
            <person name="Murat C."/>
            <person name="Nagy L.G."/>
            <person name="Nolan M."/>
            <person name="Ohm R.A."/>
            <person name="Patyshakuliyeva A."/>
            <person name="Rokas A."/>
            <person name="Ruiz-Duenas F.J."/>
            <person name="Sabat G."/>
            <person name="Salamov A."/>
            <person name="Samejima M."/>
            <person name="Schmutz J."/>
            <person name="Slot J.C."/>
            <person name="St John F."/>
            <person name="Stenlid J."/>
            <person name="Sun H."/>
            <person name="Sun S."/>
            <person name="Syed K."/>
            <person name="Tsang A."/>
            <person name="Wiebenga A."/>
            <person name="Young D."/>
            <person name="Pisabarro A."/>
            <person name="Eastwood D.C."/>
            <person name="Martin F."/>
            <person name="Cullen D."/>
            <person name="Grigoriev I.V."/>
            <person name="Hibbett D.S."/>
        </authorList>
    </citation>
    <scope>NUCLEOTIDE SEQUENCE [LARGE SCALE GENOMIC DNA]</scope>
    <source>
        <strain evidence="2 3">LYAD-421 SS1</strain>
    </source>
</reference>
<feature type="compositionally biased region" description="Low complexity" evidence="1">
    <location>
        <begin position="179"/>
        <end position="193"/>
    </location>
</feature>
<dbReference type="Proteomes" id="UP000053319">
    <property type="component" value="Unassembled WGS sequence"/>
</dbReference>
<feature type="compositionally biased region" description="Polar residues" evidence="1">
    <location>
        <begin position="159"/>
        <end position="174"/>
    </location>
</feature>
<accession>R7SPX4</accession>
<evidence type="ECO:0000313" key="3">
    <source>
        <dbReference type="Proteomes" id="UP000053319"/>
    </source>
</evidence>
<feature type="compositionally biased region" description="Low complexity" evidence="1">
    <location>
        <begin position="142"/>
        <end position="158"/>
    </location>
</feature>
<organism evidence="2 3">
    <name type="scientific">Dichomitus squalens (strain LYAD-421)</name>
    <name type="common">Western red white-rot fungus</name>
    <dbReference type="NCBI Taxonomy" id="732165"/>
    <lineage>
        <taxon>Eukaryota</taxon>
        <taxon>Fungi</taxon>
        <taxon>Dikarya</taxon>
        <taxon>Basidiomycota</taxon>
        <taxon>Agaricomycotina</taxon>
        <taxon>Agaricomycetes</taxon>
        <taxon>Polyporales</taxon>
        <taxon>Polyporaceae</taxon>
        <taxon>Dichomitus</taxon>
    </lineage>
</organism>
<protein>
    <submittedName>
        <fullName evidence="2">Uncharacterized protein</fullName>
    </submittedName>
</protein>
<feature type="compositionally biased region" description="Pro residues" evidence="1">
    <location>
        <begin position="85"/>
        <end position="95"/>
    </location>
</feature>
<dbReference type="AlphaFoldDB" id="R7SPX4"/>
<proteinExistence type="predicted"/>